<keyword evidence="3" id="KW-1185">Reference proteome</keyword>
<dbReference type="GO" id="GO:0003700">
    <property type="term" value="F:DNA-binding transcription factor activity"/>
    <property type="evidence" value="ECO:0007669"/>
    <property type="project" value="InterPro"/>
</dbReference>
<gene>
    <name evidence="2" type="ORF">Val02_60870</name>
</gene>
<dbReference type="SMART" id="SM00347">
    <property type="entry name" value="HTH_MARR"/>
    <property type="match status" value="1"/>
</dbReference>
<comment type="caution">
    <text evidence="2">The sequence shown here is derived from an EMBL/GenBank/DDBJ whole genome shotgun (WGS) entry which is preliminary data.</text>
</comment>
<protein>
    <submittedName>
        <fullName evidence="2">MarR family transcriptional regulator</fullName>
    </submittedName>
</protein>
<evidence type="ECO:0000313" key="3">
    <source>
        <dbReference type="Proteomes" id="UP000619260"/>
    </source>
</evidence>
<dbReference type="AlphaFoldDB" id="A0A8J3YPV2"/>
<evidence type="ECO:0000259" key="1">
    <source>
        <dbReference type="PROSITE" id="PS50995"/>
    </source>
</evidence>
<accession>A0A8J3YPV2</accession>
<dbReference type="Pfam" id="PF12802">
    <property type="entry name" value="MarR_2"/>
    <property type="match status" value="1"/>
</dbReference>
<dbReference type="InterPro" id="IPR036388">
    <property type="entry name" value="WH-like_DNA-bd_sf"/>
</dbReference>
<dbReference type="PROSITE" id="PS50995">
    <property type="entry name" value="HTH_MARR_2"/>
    <property type="match status" value="1"/>
</dbReference>
<reference evidence="2" key="1">
    <citation type="submission" date="2021-01" db="EMBL/GenBank/DDBJ databases">
        <title>Whole genome shotgun sequence of Virgisporangium aliadipatigenens NBRC 105644.</title>
        <authorList>
            <person name="Komaki H."/>
            <person name="Tamura T."/>
        </authorList>
    </citation>
    <scope>NUCLEOTIDE SEQUENCE</scope>
    <source>
        <strain evidence="2">NBRC 105644</strain>
    </source>
</reference>
<sequence>MSHAPVPGPVDESVGYLLKKAHSALRSAMDHALRPLDLTVPQYACLEVLRQRPGLSGSELARAVFVTRQSMHLVLKGLERRGLLTRPAVAAYGKALPTELTAAGRKQLAAANRAVGAVERKMLAALTPTAERRLARDLTACAAALGDVPSEDEAEDRVER</sequence>
<dbReference type="RefSeq" id="WP_203902673.1">
    <property type="nucleotide sequence ID" value="NZ_BOPF01000025.1"/>
</dbReference>
<proteinExistence type="predicted"/>
<dbReference type="EMBL" id="BOPF01000025">
    <property type="protein sequence ID" value="GIJ49201.1"/>
    <property type="molecule type" value="Genomic_DNA"/>
</dbReference>
<dbReference type="Gene3D" id="1.10.10.10">
    <property type="entry name" value="Winged helix-like DNA-binding domain superfamily/Winged helix DNA-binding domain"/>
    <property type="match status" value="1"/>
</dbReference>
<dbReference type="PANTHER" id="PTHR33164">
    <property type="entry name" value="TRANSCRIPTIONAL REGULATOR, MARR FAMILY"/>
    <property type="match status" value="1"/>
</dbReference>
<organism evidence="2 3">
    <name type="scientific">Virgisporangium aliadipatigenens</name>
    <dbReference type="NCBI Taxonomy" id="741659"/>
    <lineage>
        <taxon>Bacteria</taxon>
        <taxon>Bacillati</taxon>
        <taxon>Actinomycetota</taxon>
        <taxon>Actinomycetes</taxon>
        <taxon>Micromonosporales</taxon>
        <taxon>Micromonosporaceae</taxon>
        <taxon>Virgisporangium</taxon>
    </lineage>
</organism>
<dbReference type="SUPFAM" id="SSF46785">
    <property type="entry name" value="Winged helix' DNA-binding domain"/>
    <property type="match status" value="1"/>
</dbReference>
<dbReference type="PANTHER" id="PTHR33164:SF43">
    <property type="entry name" value="HTH-TYPE TRANSCRIPTIONAL REPRESSOR YETL"/>
    <property type="match status" value="1"/>
</dbReference>
<dbReference type="InterPro" id="IPR039422">
    <property type="entry name" value="MarR/SlyA-like"/>
</dbReference>
<name>A0A8J3YPV2_9ACTN</name>
<dbReference type="GO" id="GO:0006950">
    <property type="term" value="P:response to stress"/>
    <property type="evidence" value="ECO:0007669"/>
    <property type="project" value="TreeGrafter"/>
</dbReference>
<evidence type="ECO:0000313" key="2">
    <source>
        <dbReference type="EMBL" id="GIJ49201.1"/>
    </source>
</evidence>
<dbReference type="InterPro" id="IPR036390">
    <property type="entry name" value="WH_DNA-bd_sf"/>
</dbReference>
<feature type="domain" description="HTH marR-type" evidence="1">
    <location>
        <begin position="11"/>
        <end position="144"/>
    </location>
</feature>
<dbReference type="InterPro" id="IPR000835">
    <property type="entry name" value="HTH_MarR-typ"/>
</dbReference>
<dbReference type="Proteomes" id="UP000619260">
    <property type="component" value="Unassembled WGS sequence"/>
</dbReference>